<organism evidence="2 3">
    <name type="scientific">Streptomyces alfalfae</name>
    <dbReference type="NCBI Taxonomy" id="1642299"/>
    <lineage>
        <taxon>Bacteria</taxon>
        <taxon>Bacillati</taxon>
        <taxon>Actinomycetota</taxon>
        <taxon>Actinomycetes</taxon>
        <taxon>Kitasatosporales</taxon>
        <taxon>Streptomycetaceae</taxon>
        <taxon>Streptomyces</taxon>
    </lineage>
</organism>
<dbReference type="EMBL" id="CP015588">
    <property type="protein sequence ID" value="APY86390.1"/>
    <property type="molecule type" value="Genomic_DNA"/>
</dbReference>
<feature type="compositionally biased region" description="Polar residues" evidence="1">
    <location>
        <begin position="82"/>
        <end position="91"/>
    </location>
</feature>
<proteinExistence type="predicted"/>
<evidence type="ECO:0000313" key="2">
    <source>
        <dbReference type="EMBL" id="APY86390.1"/>
    </source>
</evidence>
<accession>A0ABN4VMK5</accession>
<evidence type="ECO:0000313" key="3">
    <source>
        <dbReference type="Proteomes" id="UP000187191"/>
    </source>
</evidence>
<gene>
    <name evidence="2" type="ORF">A7J05_12280</name>
</gene>
<evidence type="ECO:0000256" key="1">
    <source>
        <dbReference type="SAM" id="MobiDB-lite"/>
    </source>
</evidence>
<protein>
    <submittedName>
        <fullName evidence="2">Uncharacterized protein</fullName>
    </submittedName>
</protein>
<feature type="compositionally biased region" description="Basic residues" evidence="1">
    <location>
        <begin position="39"/>
        <end position="48"/>
    </location>
</feature>
<feature type="region of interest" description="Disordered" evidence="1">
    <location>
        <begin position="1"/>
        <end position="120"/>
    </location>
</feature>
<name>A0ABN4VMK5_9ACTN</name>
<keyword evidence="3" id="KW-1185">Reference proteome</keyword>
<dbReference type="Proteomes" id="UP000187191">
    <property type="component" value="Chromosome"/>
</dbReference>
<reference evidence="2 3" key="1">
    <citation type="submission" date="2016-05" db="EMBL/GenBank/DDBJ databases">
        <authorList>
            <person name="Gu J."/>
        </authorList>
    </citation>
    <scope>NUCLEOTIDE SEQUENCE [LARGE SCALE GENOMIC DNA]</scope>
    <source>
        <strain evidence="2 3">ACCC40021</strain>
    </source>
</reference>
<sequence>MKKSPDSALHRPRTASSPLRTCVLIAGVWSKSTPERPGRPRRTARSRPPRPPPTSTIRPCSGKGYVPATTASTRAESDVIPESNTSRSSGSPARYVKNGSPNSRSKEGPALRTVSSRAAEDRWNVGSVSIRTAACWECGTSVRRASPVGVRWKAPARSSRKTPRVAR</sequence>